<evidence type="ECO:0000313" key="10">
    <source>
        <dbReference type="EMBL" id="KAF2028257.1"/>
    </source>
</evidence>
<evidence type="ECO:0000256" key="2">
    <source>
        <dbReference type="ARBA" id="ARBA00022525"/>
    </source>
</evidence>
<dbReference type="OrthoDB" id="301415at2759"/>
<keyword evidence="2" id="KW-0964">Secreted</keyword>
<feature type="domain" description="VWFA" evidence="8">
    <location>
        <begin position="64"/>
        <end position="268"/>
    </location>
</feature>
<evidence type="ECO:0000256" key="5">
    <source>
        <dbReference type="ARBA" id="ARBA00022729"/>
    </source>
</evidence>
<organism evidence="10 11">
    <name type="scientific">Setomelanomma holmii</name>
    <dbReference type="NCBI Taxonomy" id="210430"/>
    <lineage>
        <taxon>Eukaryota</taxon>
        <taxon>Fungi</taxon>
        <taxon>Dikarya</taxon>
        <taxon>Ascomycota</taxon>
        <taxon>Pezizomycotina</taxon>
        <taxon>Dothideomycetes</taxon>
        <taxon>Pleosporomycetidae</taxon>
        <taxon>Pleosporales</taxon>
        <taxon>Pleosporineae</taxon>
        <taxon>Phaeosphaeriaceae</taxon>
        <taxon>Setomelanomma</taxon>
    </lineage>
</organism>
<dbReference type="InterPro" id="IPR011009">
    <property type="entry name" value="Kinase-like_dom_sf"/>
</dbReference>
<evidence type="ECO:0008006" key="12">
    <source>
        <dbReference type="Google" id="ProtNLM"/>
    </source>
</evidence>
<dbReference type="Gene3D" id="3.30.200.20">
    <property type="entry name" value="Phosphorylase Kinase, domain 1"/>
    <property type="match status" value="1"/>
</dbReference>
<dbReference type="Proteomes" id="UP000799777">
    <property type="component" value="Unassembled WGS sequence"/>
</dbReference>
<keyword evidence="6" id="KW-0418">Kinase</keyword>
<proteinExistence type="predicted"/>
<dbReference type="CDD" id="cd04515">
    <property type="entry name" value="Alpha_kinase"/>
    <property type="match status" value="1"/>
</dbReference>
<dbReference type="PANTHER" id="PTHR47763">
    <property type="entry name" value="ALPHA-PROTEIN KINASE VWKA"/>
    <property type="match status" value="1"/>
</dbReference>
<dbReference type="Gene3D" id="3.20.200.10">
    <property type="entry name" value="MHCK/EF2 kinase"/>
    <property type="match status" value="1"/>
</dbReference>
<accession>A0A9P4H646</accession>
<dbReference type="InterPro" id="IPR056861">
    <property type="entry name" value="HMCN1-like_VWA"/>
</dbReference>
<feature type="compositionally biased region" description="Low complexity" evidence="7">
    <location>
        <begin position="720"/>
        <end position="739"/>
    </location>
</feature>
<dbReference type="Pfam" id="PF02816">
    <property type="entry name" value="Alpha_kinase"/>
    <property type="match status" value="1"/>
</dbReference>
<dbReference type="InterPro" id="IPR004166">
    <property type="entry name" value="a-kinase_dom"/>
</dbReference>
<dbReference type="EMBL" id="ML978215">
    <property type="protein sequence ID" value="KAF2028257.1"/>
    <property type="molecule type" value="Genomic_DNA"/>
</dbReference>
<comment type="caution">
    <text evidence="10">The sequence shown here is derived from an EMBL/GenBank/DDBJ whole genome shotgun (WGS) entry which is preliminary data.</text>
</comment>
<dbReference type="SMART" id="SM00811">
    <property type="entry name" value="Alpha_kinase"/>
    <property type="match status" value="1"/>
</dbReference>
<dbReference type="Pfam" id="PF25106">
    <property type="entry name" value="VWA_4"/>
    <property type="match status" value="1"/>
</dbReference>
<sequence length="782" mass="87450">MRRFAERNHALAERLRREGRSVSVGLSATDAKLRMLELERDARKARAERKALPKGMFKAACSTDLLFLIDTTGSMYSYIDAAKKQVLDIVNDIEATFLNDVDVRIAVVSYKDHGDFNHLAFIDFTKSVRDVRAFIERLTASGGGDAPEDVLGGLQKALSLSWDQQTRCIIHIADAPAHGNLLNNCTDDQYPVPGSEAHHLTHEPLLKDMISKNINYTFLRILNLTDMMTYAFLKEYISAAADGNLHTSNSYYLESLDRLDSESRSSSVTAKSKLLFIEEELGTAYNTLRRLVVSTVASSASRTAVRMSSQHPNKAWGTKTQKTKLAMLSEEEIPEEIELDTAPPDWESSNHMDEKLVVEGFSPDIVEHGARTLDYKMANDDNITMSVSELTILKKSRPFAQGAMRLAFYARTASSDHHFVVKSFKRGGKRLAHLVEDMRCQALCKAFALEFNALSNEEKSIDFIATTCFKGKSDAVDNCLSLEPFIQGEYVKYNNNCGWINEAKRNDRFNQIAQAFSHFTFERSQGRFLVCDLQGVGCSLTDPAIHTRDAERFKLTDSNLGEDGFKFFFSTHVCNDICQTLALKSNASMFRPGGEFAFRADWPHLRKTTCCSNKLCGKIIRISTAYRSDDYPGFYWCEYCWPQLASGKQKWLCLESDESDGDELIHEFKISPFFYESQGRRAPRKCPEHRSEYESSLDRRDELVIEEAPDVVPLSPSSQASHTPNTSPTPAASAATAATLATPTSPSAIATTTGVKNTNSLWARLKSATKIKRSSSKNLLAS</sequence>
<evidence type="ECO:0000256" key="3">
    <source>
        <dbReference type="ARBA" id="ARBA00022527"/>
    </source>
</evidence>
<evidence type="ECO:0000313" key="11">
    <source>
        <dbReference type="Proteomes" id="UP000799777"/>
    </source>
</evidence>
<evidence type="ECO:0000256" key="4">
    <source>
        <dbReference type="ARBA" id="ARBA00022679"/>
    </source>
</evidence>
<protein>
    <recommendedName>
        <fullName evidence="12">Alpha-type protein kinase domain-containing protein</fullName>
    </recommendedName>
</protein>
<dbReference type="InterPro" id="IPR002035">
    <property type="entry name" value="VWF_A"/>
</dbReference>
<dbReference type="SUPFAM" id="SSF56112">
    <property type="entry name" value="Protein kinase-like (PK-like)"/>
    <property type="match status" value="1"/>
</dbReference>
<keyword evidence="4" id="KW-0808">Transferase</keyword>
<evidence type="ECO:0000256" key="1">
    <source>
        <dbReference type="ARBA" id="ARBA00004613"/>
    </source>
</evidence>
<dbReference type="Gene3D" id="3.40.50.410">
    <property type="entry name" value="von Willebrand factor, type A domain"/>
    <property type="match status" value="1"/>
</dbReference>
<feature type="domain" description="Alpha-type protein kinase" evidence="9">
    <location>
        <begin position="374"/>
        <end position="586"/>
    </location>
</feature>
<dbReference type="GO" id="GO:0005524">
    <property type="term" value="F:ATP binding"/>
    <property type="evidence" value="ECO:0007669"/>
    <property type="project" value="InterPro"/>
</dbReference>
<evidence type="ECO:0000256" key="7">
    <source>
        <dbReference type="SAM" id="MobiDB-lite"/>
    </source>
</evidence>
<dbReference type="SUPFAM" id="SSF53300">
    <property type="entry name" value="vWA-like"/>
    <property type="match status" value="1"/>
</dbReference>
<keyword evidence="5" id="KW-0732">Signal</keyword>
<name>A0A9P4H646_9PLEO</name>
<keyword evidence="3" id="KW-0723">Serine/threonine-protein kinase</keyword>
<reference evidence="10" key="1">
    <citation type="journal article" date="2020" name="Stud. Mycol.">
        <title>101 Dothideomycetes genomes: a test case for predicting lifestyles and emergence of pathogens.</title>
        <authorList>
            <person name="Haridas S."/>
            <person name="Albert R."/>
            <person name="Binder M."/>
            <person name="Bloem J."/>
            <person name="Labutti K."/>
            <person name="Salamov A."/>
            <person name="Andreopoulos B."/>
            <person name="Baker S."/>
            <person name="Barry K."/>
            <person name="Bills G."/>
            <person name="Bluhm B."/>
            <person name="Cannon C."/>
            <person name="Castanera R."/>
            <person name="Culley D."/>
            <person name="Daum C."/>
            <person name="Ezra D."/>
            <person name="Gonzalez J."/>
            <person name="Henrissat B."/>
            <person name="Kuo A."/>
            <person name="Liang C."/>
            <person name="Lipzen A."/>
            <person name="Lutzoni F."/>
            <person name="Magnuson J."/>
            <person name="Mondo S."/>
            <person name="Nolan M."/>
            <person name="Ohm R."/>
            <person name="Pangilinan J."/>
            <person name="Park H.-J."/>
            <person name="Ramirez L."/>
            <person name="Alfaro M."/>
            <person name="Sun H."/>
            <person name="Tritt A."/>
            <person name="Yoshinaga Y."/>
            <person name="Zwiers L.-H."/>
            <person name="Turgeon B."/>
            <person name="Goodwin S."/>
            <person name="Spatafora J."/>
            <person name="Crous P."/>
            <person name="Grigoriev I."/>
        </authorList>
    </citation>
    <scope>NUCLEOTIDE SEQUENCE</scope>
    <source>
        <strain evidence="10">CBS 110217</strain>
    </source>
</reference>
<dbReference type="PANTHER" id="PTHR47763:SF4">
    <property type="entry name" value="ALPHA-PROTEIN KINASE VWKA"/>
    <property type="match status" value="1"/>
</dbReference>
<dbReference type="CDD" id="cd00198">
    <property type="entry name" value="vWFA"/>
    <property type="match status" value="1"/>
</dbReference>
<dbReference type="AlphaFoldDB" id="A0A9P4H646"/>
<evidence type="ECO:0000259" key="8">
    <source>
        <dbReference type="PROSITE" id="PS50234"/>
    </source>
</evidence>
<dbReference type="InterPro" id="IPR052969">
    <property type="entry name" value="Thr-specific_kinase-like"/>
</dbReference>
<gene>
    <name evidence="10" type="ORF">EK21DRAFT_70096</name>
</gene>
<comment type="subcellular location">
    <subcellularLocation>
        <location evidence="1">Secreted</location>
    </subcellularLocation>
</comment>
<dbReference type="PROSITE" id="PS51158">
    <property type="entry name" value="ALPHA_KINASE"/>
    <property type="match status" value="1"/>
</dbReference>
<feature type="region of interest" description="Disordered" evidence="7">
    <location>
        <begin position="709"/>
        <end position="739"/>
    </location>
</feature>
<dbReference type="GO" id="GO:0004674">
    <property type="term" value="F:protein serine/threonine kinase activity"/>
    <property type="evidence" value="ECO:0007669"/>
    <property type="project" value="UniProtKB-KW"/>
</dbReference>
<evidence type="ECO:0000259" key="9">
    <source>
        <dbReference type="PROSITE" id="PS51158"/>
    </source>
</evidence>
<keyword evidence="11" id="KW-1185">Reference proteome</keyword>
<dbReference type="InterPro" id="IPR036465">
    <property type="entry name" value="vWFA_dom_sf"/>
</dbReference>
<evidence type="ECO:0000256" key="6">
    <source>
        <dbReference type="ARBA" id="ARBA00022777"/>
    </source>
</evidence>
<dbReference type="PROSITE" id="PS50234">
    <property type="entry name" value="VWFA"/>
    <property type="match status" value="1"/>
</dbReference>